<feature type="non-terminal residue" evidence="1">
    <location>
        <position position="1"/>
    </location>
</feature>
<keyword evidence="2" id="KW-1185">Reference proteome</keyword>
<dbReference type="Proteomes" id="UP001153148">
    <property type="component" value="Unassembled WGS sequence"/>
</dbReference>
<accession>A0ABN7PTL4</accession>
<protein>
    <submittedName>
        <fullName evidence="1">Uncharacterized protein</fullName>
    </submittedName>
</protein>
<proteinExistence type="predicted"/>
<feature type="non-terminal residue" evidence="1">
    <location>
        <position position="111"/>
    </location>
</feature>
<gene>
    <name evidence="1" type="ORF">TPAB3V08_LOCUS15916</name>
</gene>
<evidence type="ECO:0000313" key="2">
    <source>
        <dbReference type="Proteomes" id="UP001153148"/>
    </source>
</evidence>
<name>A0ABN7PTL4_TIMPD</name>
<comment type="caution">
    <text evidence="1">The sequence shown here is derived from an EMBL/GenBank/DDBJ whole genome shotgun (WGS) entry which is preliminary data.</text>
</comment>
<evidence type="ECO:0000313" key="1">
    <source>
        <dbReference type="EMBL" id="CAG2068973.1"/>
    </source>
</evidence>
<dbReference type="EMBL" id="CAJPIN010109965">
    <property type="protein sequence ID" value="CAG2068973.1"/>
    <property type="molecule type" value="Genomic_DNA"/>
</dbReference>
<reference evidence="1" key="1">
    <citation type="submission" date="2021-03" db="EMBL/GenBank/DDBJ databases">
        <authorList>
            <person name="Tran Van P."/>
        </authorList>
    </citation>
    <scope>NUCLEOTIDE SEQUENCE</scope>
</reference>
<organism evidence="1 2">
    <name type="scientific">Timema podura</name>
    <name type="common">Walking stick</name>
    <dbReference type="NCBI Taxonomy" id="61482"/>
    <lineage>
        <taxon>Eukaryota</taxon>
        <taxon>Metazoa</taxon>
        <taxon>Ecdysozoa</taxon>
        <taxon>Arthropoda</taxon>
        <taxon>Hexapoda</taxon>
        <taxon>Insecta</taxon>
        <taxon>Pterygota</taxon>
        <taxon>Neoptera</taxon>
        <taxon>Polyneoptera</taxon>
        <taxon>Phasmatodea</taxon>
        <taxon>Timematodea</taxon>
        <taxon>Timematoidea</taxon>
        <taxon>Timematidae</taxon>
        <taxon>Timema</taxon>
    </lineage>
</organism>
<sequence length="111" mass="12495">FRKGIRWTVHLPLKERQKLPRHRTRECLVPAGRRMACPKDGRCKWRPTAGCFSSTTTSEPLRGWTLGREGPVPCLIRTIRPTGVPRMSWARSLKGGRNASILTGGFSLLIT</sequence>